<feature type="DNA-binding region" description="H-T-H motif" evidence="4">
    <location>
        <begin position="46"/>
        <end position="65"/>
    </location>
</feature>
<dbReference type="RefSeq" id="WP_106347403.1">
    <property type="nucleotide sequence ID" value="NZ_PVUE01000001.1"/>
</dbReference>
<dbReference type="OrthoDB" id="3213419at2"/>
<dbReference type="InterPro" id="IPR050109">
    <property type="entry name" value="HTH-type_TetR-like_transc_reg"/>
</dbReference>
<dbReference type="Proteomes" id="UP000237752">
    <property type="component" value="Unassembled WGS sequence"/>
</dbReference>
<evidence type="ECO:0000313" key="6">
    <source>
        <dbReference type="EMBL" id="PRZ44383.1"/>
    </source>
</evidence>
<dbReference type="GO" id="GO:0000976">
    <property type="term" value="F:transcription cis-regulatory region binding"/>
    <property type="evidence" value="ECO:0007669"/>
    <property type="project" value="TreeGrafter"/>
</dbReference>
<evidence type="ECO:0000256" key="3">
    <source>
        <dbReference type="ARBA" id="ARBA00023163"/>
    </source>
</evidence>
<keyword evidence="1" id="KW-0805">Transcription regulation</keyword>
<organism evidence="6 7">
    <name type="scientific">Antricoccus suffuscus</name>
    <dbReference type="NCBI Taxonomy" id="1629062"/>
    <lineage>
        <taxon>Bacteria</taxon>
        <taxon>Bacillati</taxon>
        <taxon>Actinomycetota</taxon>
        <taxon>Actinomycetes</taxon>
        <taxon>Geodermatophilales</taxon>
        <taxon>Antricoccaceae</taxon>
        <taxon>Antricoccus</taxon>
    </lineage>
</organism>
<dbReference type="PROSITE" id="PS50977">
    <property type="entry name" value="HTH_TETR_2"/>
    <property type="match status" value="1"/>
</dbReference>
<dbReference type="PANTHER" id="PTHR30055">
    <property type="entry name" value="HTH-TYPE TRANSCRIPTIONAL REGULATOR RUTR"/>
    <property type="match status" value="1"/>
</dbReference>
<dbReference type="PANTHER" id="PTHR30055:SF234">
    <property type="entry name" value="HTH-TYPE TRANSCRIPTIONAL REGULATOR BETI"/>
    <property type="match status" value="1"/>
</dbReference>
<dbReference type="Gene3D" id="1.10.357.10">
    <property type="entry name" value="Tetracycline Repressor, domain 2"/>
    <property type="match status" value="1"/>
</dbReference>
<sequence>MERESTGVTEPIAAGGKVLSRAEATRAAILDAARVVFVRDGYAESSIAVICESAGASVGSLYHHFGGKADVFIALFRRHAQVLSSAATNAVVLARASGELDPVELFVAGARGYLQQCRAEKDLTVLFLYGDGPPGFNALRRAEDSSWVGQNSRLIRAEERRNGRALVHVLTTVCGSAGREVAKAQTAKDTDVLIDDFCDLLRRVAQP</sequence>
<protein>
    <submittedName>
        <fullName evidence="6">TetR family transcriptional regulator</fullName>
    </submittedName>
</protein>
<comment type="caution">
    <text evidence="6">The sequence shown here is derived from an EMBL/GenBank/DDBJ whole genome shotgun (WGS) entry which is preliminary data.</text>
</comment>
<evidence type="ECO:0000313" key="7">
    <source>
        <dbReference type="Proteomes" id="UP000237752"/>
    </source>
</evidence>
<proteinExistence type="predicted"/>
<reference evidence="6 7" key="1">
    <citation type="submission" date="2018-03" db="EMBL/GenBank/DDBJ databases">
        <title>Genomic Encyclopedia of Archaeal and Bacterial Type Strains, Phase II (KMG-II): from individual species to whole genera.</title>
        <authorList>
            <person name="Goeker M."/>
        </authorList>
    </citation>
    <scope>NUCLEOTIDE SEQUENCE [LARGE SCALE GENOMIC DNA]</scope>
    <source>
        <strain evidence="6 7">DSM 100065</strain>
    </source>
</reference>
<evidence type="ECO:0000256" key="4">
    <source>
        <dbReference type="PROSITE-ProRule" id="PRU00335"/>
    </source>
</evidence>
<accession>A0A2T1A6Z9</accession>
<evidence type="ECO:0000256" key="1">
    <source>
        <dbReference type="ARBA" id="ARBA00023015"/>
    </source>
</evidence>
<name>A0A2T1A6Z9_9ACTN</name>
<dbReference type="PRINTS" id="PR00455">
    <property type="entry name" value="HTHTETR"/>
</dbReference>
<dbReference type="SUPFAM" id="SSF46689">
    <property type="entry name" value="Homeodomain-like"/>
    <property type="match status" value="1"/>
</dbReference>
<keyword evidence="2 4" id="KW-0238">DNA-binding</keyword>
<dbReference type="AlphaFoldDB" id="A0A2T1A6Z9"/>
<evidence type="ECO:0000259" key="5">
    <source>
        <dbReference type="PROSITE" id="PS50977"/>
    </source>
</evidence>
<dbReference type="PROSITE" id="PS01081">
    <property type="entry name" value="HTH_TETR_1"/>
    <property type="match status" value="1"/>
</dbReference>
<dbReference type="InterPro" id="IPR009057">
    <property type="entry name" value="Homeodomain-like_sf"/>
</dbReference>
<dbReference type="InterPro" id="IPR001647">
    <property type="entry name" value="HTH_TetR"/>
</dbReference>
<dbReference type="GO" id="GO:0003700">
    <property type="term" value="F:DNA-binding transcription factor activity"/>
    <property type="evidence" value="ECO:0007669"/>
    <property type="project" value="TreeGrafter"/>
</dbReference>
<dbReference type="Pfam" id="PF00440">
    <property type="entry name" value="TetR_N"/>
    <property type="match status" value="1"/>
</dbReference>
<gene>
    <name evidence="6" type="ORF">CLV47_101509</name>
</gene>
<keyword evidence="3" id="KW-0804">Transcription</keyword>
<feature type="domain" description="HTH tetR-type" evidence="5">
    <location>
        <begin position="23"/>
        <end position="83"/>
    </location>
</feature>
<dbReference type="InterPro" id="IPR023772">
    <property type="entry name" value="DNA-bd_HTH_TetR-type_CS"/>
</dbReference>
<evidence type="ECO:0000256" key="2">
    <source>
        <dbReference type="ARBA" id="ARBA00023125"/>
    </source>
</evidence>
<dbReference type="EMBL" id="PVUE01000001">
    <property type="protein sequence ID" value="PRZ44383.1"/>
    <property type="molecule type" value="Genomic_DNA"/>
</dbReference>
<keyword evidence="7" id="KW-1185">Reference proteome</keyword>